<feature type="compositionally biased region" description="Acidic residues" evidence="1">
    <location>
        <begin position="270"/>
        <end position="361"/>
    </location>
</feature>
<dbReference type="EMBL" id="CP109546">
    <property type="protein sequence ID" value="WTZ13430.1"/>
    <property type="molecule type" value="Genomic_DNA"/>
</dbReference>
<gene>
    <name evidence="3" type="ORF">OG699_38970</name>
</gene>
<dbReference type="Gene3D" id="3.30.530.20">
    <property type="match status" value="1"/>
</dbReference>
<organism evidence="3">
    <name type="scientific">Streptomyces sp. NBC_01393</name>
    <dbReference type="NCBI Taxonomy" id="2903851"/>
    <lineage>
        <taxon>Bacteria</taxon>
        <taxon>Bacillati</taxon>
        <taxon>Actinomycetota</taxon>
        <taxon>Actinomycetes</taxon>
        <taxon>Kitasatosporales</taxon>
        <taxon>Streptomycetaceae</taxon>
        <taxon>Streptomyces</taxon>
    </lineage>
</organism>
<dbReference type="AlphaFoldDB" id="A0AAU3I893"/>
<feature type="compositionally biased region" description="Basic residues" evidence="1">
    <location>
        <begin position="365"/>
        <end position="379"/>
    </location>
</feature>
<dbReference type="PANTHER" id="PTHR33824">
    <property type="entry name" value="POLYKETIDE CYCLASE/DEHYDRASE AND LIPID TRANSPORT SUPERFAMILY PROTEIN"/>
    <property type="match status" value="1"/>
</dbReference>
<evidence type="ECO:0000313" key="3">
    <source>
        <dbReference type="EMBL" id="WTZ13430.1"/>
    </source>
</evidence>
<name>A0AAU3I893_9ACTN</name>
<dbReference type="PANTHER" id="PTHR33824:SF7">
    <property type="entry name" value="POLYKETIDE CYCLASE_DEHYDRASE AND LIPID TRANSPORT SUPERFAMILY PROTEIN"/>
    <property type="match status" value="1"/>
</dbReference>
<feature type="domain" description="Coenzyme Q-binding protein COQ10 START" evidence="2">
    <location>
        <begin position="118"/>
        <end position="239"/>
    </location>
</feature>
<dbReference type="SUPFAM" id="SSF55961">
    <property type="entry name" value="Bet v1-like"/>
    <property type="match status" value="1"/>
</dbReference>
<dbReference type="InterPro" id="IPR023393">
    <property type="entry name" value="START-like_dom_sf"/>
</dbReference>
<dbReference type="InterPro" id="IPR047137">
    <property type="entry name" value="ORF3"/>
</dbReference>
<proteinExistence type="predicted"/>
<dbReference type="Pfam" id="PF03364">
    <property type="entry name" value="Polyketide_cyc"/>
    <property type="match status" value="1"/>
</dbReference>
<sequence length="379" mass="41728">MAEKETDESAEGTSGMDKLREELAKFVSAQVENLAEKAGDKLTDVAGQLSDSAESGSLPAIGSRILQGDSPLKAFVSEKAKGVKDNVVEKAKSAFGGGKGKRKASGGKVMNIIEVLDVGVPLRDTYDYWTQYDKFSSFAKGVRDVSKDDEGGSDWKVKVGPSSRSFKATVQEQIPDDRIVWTSEGAKGTTRGAVSFHELGPTLTRIVLVVEYYPSGFFEKTGNLWRAQGRRMRLDFKNFQRYVTLTNEEPEGWRGEIRDGEVVVSHDDAVEQEEAEQEEREGEEPEDGVEEGADSAGDGEGEEGEEGEGGEEGAEDAYEDEDEEDAYEDEDGADDEAEDTYEDEGDEGAEDEAEEVEEEEEAPKKKTPKKKRGQRRRRE</sequence>
<evidence type="ECO:0000259" key="2">
    <source>
        <dbReference type="Pfam" id="PF03364"/>
    </source>
</evidence>
<dbReference type="CDD" id="cd07817">
    <property type="entry name" value="SRPBCC_8"/>
    <property type="match status" value="1"/>
</dbReference>
<feature type="region of interest" description="Disordered" evidence="1">
    <location>
        <begin position="269"/>
        <end position="379"/>
    </location>
</feature>
<protein>
    <submittedName>
        <fullName evidence="3">SRPBCC family protein</fullName>
    </submittedName>
</protein>
<reference evidence="3" key="1">
    <citation type="submission" date="2022-10" db="EMBL/GenBank/DDBJ databases">
        <title>The complete genomes of actinobacterial strains from the NBC collection.</title>
        <authorList>
            <person name="Joergensen T.S."/>
            <person name="Alvarez Arevalo M."/>
            <person name="Sterndorff E.B."/>
            <person name="Faurdal D."/>
            <person name="Vuksanovic O."/>
            <person name="Mourched A.-S."/>
            <person name="Charusanti P."/>
            <person name="Shaw S."/>
            <person name="Blin K."/>
            <person name="Weber T."/>
        </authorList>
    </citation>
    <scope>NUCLEOTIDE SEQUENCE</scope>
    <source>
        <strain evidence="3">NBC_01393</strain>
    </source>
</reference>
<accession>A0AAU3I893</accession>
<dbReference type="InterPro" id="IPR005031">
    <property type="entry name" value="COQ10_START"/>
</dbReference>
<evidence type="ECO:0000256" key="1">
    <source>
        <dbReference type="SAM" id="MobiDB-lite"/>
    </source>
</evidence>